<evidence type="ECO:0000313" key="2">
    <source>
        <dbReference type="Proteomes" id="UP000179243"/>
    </source>
</evidence>
<dbReference type="Proteomes" id="UP000179243">
    <property type="component" value="Unassembled WGS sequence"/>
</dbReference>
<evidence type="ECO:0000313" key="1">
    <source>
        <dbReference type="EMBL" id="OGK02070.1"/>
    </source>
</evidence>
<protein>
    <submittedName>
        <fullName evidence="1">Uncharacterized protein</fullName>
    </submittedName>
</protein>
<organism evidence="1 2">
    <name type="scientific">Candidatus Raymondbacteria bacterium RIFOXYD12_FULL_49_13</name>
    <dbReference type="NCBI Taxonomy" id="1817890"/>
    <lineage>
        <taxon>Bacteria</taxon>
        <taxon>Raymondiibacteriota</taxon>
    </lineage>
</organism>
<dbReference type="AlphaFoldDB" id="A0A1F7F5Y4"/>
<sequence>MLKSFRPSPSGNRYFRKKDITAFLARENPLAIGSLAGKARDWVLGATPAPLPSTLHCETSDIFNARLTLFGHEIGSLPYLKDIFPLVVAIAGEIGNNSYNHNLGNWPDMPGAFFGYNLSEGLVMLADRGQGVYATLKRVLPDLKDDKDALDVAFTQHVSGRAPENRGNGLKFVKDVVLANPLSLQFASGSAELILNRVPGKMENIEAGVPVHGCLARIVFPRKGINP</sequence>
<gene>
    <name evidence="1" type="ORF">A2519_18795</name>
</gene>
<proteinExistence type="predicted"/>
<accession>A0A1F7F5Y4</accession>
<dbReference type="EMBL" id="MFYX01000113">
    <property type="protein sequence ID" value="OGK02070.1"/>
    <property type="molecule type" value="Genomic_DNA"/>
</dbReference>
<comment type="caution">
    <text evidence="1">The sequence shown here is derived from an EMBL/GenBank/DDBJ whole genome shotgun (WGS) entry which is preliminary data.</text>
</comment>
<name>A0A1F7F5Y4_UNCRA</name>
<reference evidence="1 2" key="1">
    <citation type="journal article" date="2016" name="Nat. Commun.">
        <title>Thousands of microbial genomes shed light on interconnected biogeochemical processes in an aquifer system.</title>
        <authorList>
            <person name="Anantharaman K."/>
            <person name="Brown C.T."/>
            <person name="Hug L.A."/>
            <person name="Sharon I."/>
            <person name="Castelle C.J."/>
            <person name="Probst A.J."/>
            <person name="Thomas B.C."/>
            <person name="Singh A."/>
            <person name="Wilkins M.J."/>
            <person name="Karaoz U."/>
            <person name="Brodie E.L."/>
            <person name="Williams K.H."/>
            <person name="Hubbard S.S."/>
            <person name="Banfield J.F."/>
        </authorList>
    </citation>
    <scope>NUCLEOTIDE SEQUENCE [LARGE SCALE GENOMIC DNA]</scope>
</reference>